<dbReference type="EMBL" id="SGWQ01000002">
    <property type="protein sequence ID" value="RZS43349.1"/>
    <property type="molecule type" value="Genomic_DNA"/>
</dbReference>
<dbReference type="AlphaFoldDB" id="A0A4Q7L1G5"/>
<gene>
    <name evidence="1" type="ORF">EV193_102328</name>
</gene>
<sequence length="86" mass="9367">MALYRHAEVSVESWVEMAEGVSVSYDVDHLNDQATLYFGHDRDYVLTLGRSNLEVLISLAGQAVGDLQVEDGESGDEPVEAQGKPS</sequence>
<proteinExistence type="predicted"/>
<accession>A0A4Q7L1G5</accession>
<dbReference type="Proteomes" id="UP000294257">
    <property type="component" value="Unassembled WGS sequence"/>
</dbReference>
<reference evidence="1 2" key="1">
    <citation type="submission" date="2019-02" db="EMBL/GenBank/DDBJ databases">
        <title>Genomic Encyclopedia of Type Strains, Phase IV (KMG-IV): sequencing the most valuable type-strain genomes for metagenomic binning, comparative biology and taxonomic classification.</title>
        <authorList>
            <person name="Goeker M."/>
        </authorList>
    </citation>
    <scope>NUCLEOTIDE SEQUENCE [LARGE SCALE GENOMIC DNA]</scope>
    <source>
        <strain evidence="1 2">DSM 101727</strain>
    </source>
</reference>
<evidence type="ECO:0000313" key="2">
    <source>
        <dbReference type="Proteomes" id="UP000294257"/>
    </source>
</evidence>
<keyword evidence="2" id="KW-1185">Reference proteome</keyword>
<name>A0A4Q7L1G5_9PSEU</name>
<dbReference type="RefSeq" id="WP_130343209.1">
    <property type="nucleotide sequence ID" value="NZ_SGWQ01000002.1"/>
</dbReference>
<dbReference type="OrthoDB" id="3699053at2"/>
<organism evidence="1 2">
    <name type="scientific">Herbihabitans rhizosphaerae</name>
    <dbReference type="NCBI Taxonomy" id="1872711"/>
    <lineage>
        <taxon>Bacteria</taxon>
        <taxon>Bacillati</taxon>
        <taxon>Actinomycetota</taxon>
        <taxon>Actinomycetes</taxon>
        <taxon>Pseudonocardiales</taxon>
        <taxon>Pseudonocardiaceae</taxon>
        <taxon>Herbihabitans</taxon>
    </lineage>
</organism>
<protein>
    <submittedName>
        <fullName evidence="1">Uncharacterized protein</fullName>
    </submittedName>
</protein>
<evidence type="ECO:0000313" key="1">
    <source>
        <dbReference type="EMBL" id="RZS43349.1"/>
    </source>
</evidence>
<comment type="caution">
    <text evidence="1">The sequence shown here is derived from an EMBL/GenBank/DDBJ whole genome shotgun (WGS) entry which is preliminary data.</text>
</comment>